<protein>
    <submittedName>
        <fullName evidence="1">Uncharacterized protein</fullName>
    </submittedName>
</protein>
<name>A0AAE0Y1N7_9GAST</name>
<organism evidence="1 2">
    <name type="scientific">Elysia crispata</name>
    <name type="common">lettuce slug</name>
    <dbReference type="NCBI Taxonomy" id="231223"/>
    <lineage>
        <taxon>Eukaryota</taxon>
        <taxon>Metazoa</taxon>
        <taxon>Spiralia</taxon>
        <taxon>Lophotrochozoa</taxon>
        <taxon>Mollusca</taxon>
        <taxon>Gastropoda</taxon>
        <taxon>Heterobranchia</taxon>
        <taxon>Euthyneura</taxon>
        <taxon>Panpulmonata</taxon>
        <taxon>Sacoglossa</taxon>
        <taxon>Placobranchoidea</taxon>
        <taxon>Plakobranchidae</taxon>
        <taxon>Elysia</taxon>
    </lineage>
</organism>
<evidence type="ECO:0000313" key="1">
    <source>
        <dbReference type="EMBL" id="KAK3728315.1"/>
    </source>
</evidence>
<keyword evidence="2" id="KW-1185">Reference proteome</keyword>
<evidence type="ECO:0000313" key="2">
    <source>
        <dbReference type="Proteomes" id="UP001283361"/>
    </source>
</evidence>
<dbReference type="AlphaFoldDB" id="A0AAE0Y1N7"/>
<sequence length="93" mass="10429">MVVGEISISSSPYRKVMVVDKDRPFVVSRLSAVELVTHQTLKHLLTKPVVIVSGNLHCMPISGPARASLRRAFRLDKPLRSIRIRTETIDLPK</sequence>
<proteinExistence type="predicted"/>
<dbReference type="EMBL" id="JAWDGP010007193">
    <property type="protein sequence ID" value="KAK3728315.1"/>
    <property type="molecule type" value="Genomic_DNA"/>
</dbReference>
<reference evidence="1" key="1">
    <citation type="journal article" date="2023" name="G3 (Bethesda)">
        <title>A reference genome for the long-term kleptoplast-retaining sea slug Elysia crispata morphotype clarki.</title>
        <authorList>
            <person name="Eastman K.E."/>
            <person name="Pendleton A.L."/>
            <person name="Shaikh M.A."/>
            <person name="Suttiyut T."/>
            <person name="Ogas R."/>
            <person name="Tomko P."/>
            <person name="Gavelis G."/>
            <person name="Widhalm J.R."/>
            <person name="Wisecaver J.H."/>
        </authorList>
    </citation>
    <scope>NUCLEOTIDE SEQUENCE</scope>
    <source>
        <strain evidence="1">ECLA1</strain>
    </source>
</reference>
<accession>A0AAE0Y1N7</accession>
<comment type="caution">
    <text evidence="1">The sequence shown here is derived from an EMBL/GenBank/DDBJ whole genome shotgun (WGS) entry which is preliminary data.</text>
</comment>
<gene>
    <name evidence="1" type="ORF">RRG08_043940</name>
</gene>
<dbReference type="Proteomes" id="UP001283361">
    <property type="component" value="Unassembled WGS sequence"/>
</dbReference>